<protein>
    <submittedName>
        <fullName evidence="1">Uncharacterized protein</fullName>
    </submittedName>
</protein>
<reference evidence="2" key="1">
    <citation type="submission" date="2022-10" db="EMBL/GenBank/DDBJ databases">
        <title>Genome assembly of Pristionchus species.</title>
        <authorList>
            <person name="Yoshida K."/>
            <person name="Sommer R.J."/>
        </authorList>
    </citation>
    <scope>NUCLEOTIDE SEQUENCE [LARGE SCALE GENOMIC DNA]</scope>
    <source>
        <strain evidence="2">RS5460</strain>
    </source>
</reference>
<proteinExistence type="predicted"/>
<organism evidence="1 2">
    <name type="scientific">Pristionchus mayeri</name>
    <dbReference type="NCBI Taxonomy" id="1317129"/>
    <lineage>
        <taxon>Eukaryota</taxon>
        <taxon>Metazoa</taxon>
        <taxon>Ecdysozoa</taxon>
        <taxon>Nematoda</taxon>
        <taxon>Chromadorea</taxon>
        <taxon>Rhabditida</taxon>
        <taxon>Rhabditina</taxon>
        <taxon>Diplogasteromorpha</taxon>
        <taxon>Diplogasteroidea</taxon>
        <taxon>Neodiplogasteridae</taxon>
        <taxon>Pristionchus</taxon>
    </lineage>
</organism>
<name>A0AAN5I3D8_9BILA</name>
<sequence length="62" mass="7087">MVGNEAVAVHMRHFIAKAKEIEIFNIRLVVLESDILVSEERLTDTVFMTTFDPSYLSCQNLT</sequence>
<gene>
    <name evidence="1" type="ORF">PMAYCL1PPCAC_20205</name>
</gene>
<accession>A0AAN5I3D8</accession>
<keyword evidence="2" id="KW-1185">Reference proteome</keyword>
<evidence type="ECO:0000313" key="1">
    <source>
        <dbReference type="EMBL" id="GMR50010.1"/>
    </source>
</evidence>
<dbReference type="Proteomes" id="UP001328107">
    <property type="component" value="Unassembled WGS sequence"/>
</dbReference>
<dbReference type="AlphaFoldDB" id="A0AAN5I3D8"/>
<comment type="caution">
    <text evidence="1">The sequence shown here is derived from an EMBL/GenBank/DDBJ whole genome shotgun (WGS) entry which is preliminary data.</text>
</comment>
<evidence type="ECO:0000313" key="2">
    <source>
        <dbReference type="Proteomes" id="UP001328107"/>
    </source>
</evidence>
<dbReference type="EMBL" id="BTRK01000004">
    <property type="protein sequence ID" value="GMR50010.1"/>
    <property type="molecule type" value="Genomic_DNA"/>
</dbReference>